<dbReference type="PANTHER" id="PTHR38436">
    <property type="entry name" value="POLYKETIDE CYCLASE SNOAL-LIKE DOMAIN"/>
    <property type="match status" value="1"/>
</dbReference>
<sequence length="142" mass="15874">MSTGTTQQHRGQTVAHAFAEMMNGHNPDAVDGFVAEDYINHNFHVEDGREANRAFWQTWFAAFPDTEVTLDDVLVDGDRVAGRFTYRATFQGPFLGLPPTGRPVEMNSIDIWRVVDGMAVEHWDQIDGQAFFAQLAGESGDR</sequence>
<proteinExistence type="predicted"/>
<protein>
    <submittedName>
        <fullName evidence="1">Ester cyclase</fullName>
    </submittedName>
</protein>
<keyword evidence="2" id="KW-1185">Reference proteome</keyword>
<dbReference type="Gene3D" id="3.10.450.50">
    <property type="match status" value="1"/>
</dbReference>
<organism evidence="1 2">
    <name type="scientific">Streptacidiphilus fuscans</name>
    <dbReference type="NCBI Taxonomy" id="2789292"/>
    <lineage>
        <taxon>Bacteria</taxon>
        <taxon>Bacillati</taxon>
        <taxon>Actinomycetota</taxon>
        <taxon>Actinomycetes</taxon>
        <taxon>Kitasatosporales</taxon>
        <taxon>Streptomycetaceae</taxon>
        <taxon>Streptacidiphilus</taxon>
    </lineage>
</organism>
<dbReference type="PANTHER" id="PTHR38436:SF1">
    <property type="entry name" value="ESTER CYCLASE"/>
    <property type="match status" value="1"/>
</dbReference>
<name>A0A931B3S3_9ACTN</name>
<reference evidence="1" key="1">
    <citation type="submission" date="2020-11" db="EMBL/GenBank/DDBJ databases">
        <title>Isolation and identification of active actinomycetes.</title>
        <authorList>
            <person name="Yu B."/>
        </authorList>
    </citation>
    <scope>NUCLEOTIDE SEQUENCE</scope>
    <source>
        <strain evidence="1">NEAU-YB345</strain>
    </source>
</reference>
<dbReference type="SUPFAM" id="SSF54427">
    <property type="entry name" value="NTF2-like"/>
    <property type="match status" value="1"/>
</dbReference>
<evidence type="ECO:0000313" key="1">
    <source>
        <dbReference type="EMBL" id="MBF9070589.1"/>
    </source>
</evidence>
<dbReference type="InterPro" id="IPR032710">
    <property type="entry name" value="NTF2-like_dom_sf"/>
</dbReference>
<dbReference type="AlphaFoldDB" id="A0A931B3S3"/>
<dbReference type="EMBL" id="JADPRT010000009">
    <property type="protein sequence ID" value="MBF9070589.1"/>
    <property type="molecule type" value="Genomic_DNA"/>
</dbReference>
<comment type="caution">
    <text evidence="1">The sequence shown here is derived from an EMBL/GenBank/DDBJ whole genome shotgun (WGS) entry which is preliminary data.</text>
</comment>
<evidence type="ECO:0000313" key="2">
    <source>
        <dbReference type="Proteomes" id="UP000657385"/>
    </source>
</evidence>
<dbReference type="GO" id="GO:0030638">
    <property type="term" value="P:polyketide metabolic process"/>
    <property type="evidence" value="ECO:0007669"/>
    <property type="project" value="InterPro"/>
</dbReference>
<accession>A0A931B3S3</accession>
<dbReference type="InterPro" id="IPR009959">
    <property type="entry name" value="Cyclase_SnoaL-like"/>
</dbReference>
<dbReference type="RefSeq" id="WP_196195773.1">
    <property type="nucleotide sequence ID" value="NZ_JADPRT010000009.1"/>
</dbReference>
<gene>
    <name evidence="1" type="ORF">I2501_21435</name>
</gene>
<dbReference type="Proteomes" id="UP000657385">
    <property type="component" value="Unassembled WGS sequence"/>
</dbReference>
<dbReference type="Pfam" id="PF07366">
    <property type="entry name" value="SnoaL"/>
    <property type="match status" value="1"/>
</dbReference>